<protein>
    <submittedName>
        <fullName evidence="4">Phosphatidylserine decarboxylase</fullName>
        <ecNumber evidence="4">4.1.1.65</ecNumber>
    </submittedName>
</protein>
<dbReference type="EC" id="4.1.1.65" evidence="4"/>
<gene>
    <name evidence="4" type="primary">PSD2_3</name>
    <name evidence="4" type="ORF">K7432_010254</name>
</gene>
<keyword evidence="4" id="KW-0456">Lyase</keyword>
<proteinExistence type="predicted"/>
<organism evidence="4 5">
    <name type="scientific">Basidiobolus ranarum</name>
    <dbReference type="NCBI Taxonomy" id="34480"/>
    <lineage>
        <taxon>Eukaryota</taxon>
        <taxon>Fungi</taxon>
        <taxon>Fungi incertae sedis</taxon>
        <taxon>Zoopagomycota</taxon>
        <taxon>Entomophthoromycotina</taxon>
        <taxon>Basidiobolomycetes</taxon>
        <taxon>Basidiobolales</taxon>
        <taxon>Basidiobolaceae</taxon>
        <taxon>Basidiobolus</taxon>
    </lineage>
</organism>
<dbReference type="Pfam" id="PF00168">
    <property type="entry name" value="C2"/>
    <property type="match status" value="1"/>
</dbReference>
<keyword evidence="1" id="KW-0479">Metal-binding</keyword>
<evidence type="ECO:0000256" key="1">
    <source>
        <dbReference type="ARBA" id="ARBA00022723"/>
    </source>
</evidence>
<dbReference type="EMBL" id="JASJQH010000692">
    <property type="protein sequence ID" value="KAK9763248.1"/>
    <property type="molecule type" value="Genomic_DNA"/>
</dbReference>
<keyword evidence="5" id="KW-1185">Reference proteome</keyword>
<dbReference type="PROSITE" id="PS50004">
    <property type="entry name" value="C2"/>
    <property type="match status" value="1"/>
</dbReference>
<feature type="domain" description="C2" evidence="3">
    <location>
        <begin position="1"/>
        <end position="106"/>
    </location>
</feature>
<dbReference type="SMART" id="SM00239">
    <property type="entry name" value="C2"/>
    <property type="match status" value="1"/>
</dbReference>
<dbReference type="InterPro" id="IPR000008">
    <property type="entry name" value="C2_dom"/>
</dbReference>
<dbReference type="GO" id="GO:0004609">
    <property type="term" value="F:phosphatidylserine decarboxylase activity"/>
    <property type="evidence" value="ECO:0007669"/>
    <property type="project" value="UniProtKB-EC"/>
</dbReference>
<keyword evidence="2" id="KW-0106">Calcium</keyword>
<name>A0ABR2WP29_9FUNG</name>
<dbReference type="Proteomes" id="UP001479436">
    <property type="component" value="Unassembled WGS sequence"/>
</dbReference>
<accession>A0ABR2WP29</accession>
<evidence type="ECO:0000313" key="4">
    <source>
        <dbReference type="EMBL" id="KAK9763248.1"/>
    </source>
</evidence>
<reference evidence="4 5" key="1">
    <citation type="submission" date="2023-04" db="EMBL/GenBank/DDBJ databases">
        <title>Genome of Basidiobolus ranarum AG-B5.</title>
        <authorList>
            <person name="Stajich J.E."/>
            <person name="Carter-House D."/>
            <person name="Gryganskyi A."/>
        </authorList>
    </citation>
    <scope>NUCLEOTIDE SEQUENCE [LARGE SCALE GENOMIC DNA]</scope>
    <source>
        <strain evidence="4 5">AG-B5</strain>
    </source>
</reference>
<evidence type="ECO:0000259" key="3">
    <source>
        <dbReference type="PROSITE" id="PS50004"/>
    </source>
</evidence>
<evidence type="ECO:0000313" key="5">
    <source>
        <dbReference type="Proteomes" id="UP001479436"/>
    </source>
</evidence>
<dbReference type="CDD" id="cd00030">
    <property type="entry name" value="C2"/>
    <property type="match status" value="1"/>
</dbReference>
<dbReference type="PANTHER" id="PTHR45911">
    <property type="entry name" value="C2 DOMAIN-CONTAINING PROTEIN"/>
    <property type="match status" value="1"/>
</dbReference>
<evidence type="ECO:0000256" key="2">
    <source>
        <dbReference type="ARBA" id="ARBA00022837"/>
    </source>
</evidence>
<dbReference type="Gene3D" id="2.60.40.150">
    <property type="entry name" value="C2 domain"/>
    <property type="match status" value="1"/>
</dbReference>
<comment type="caution">
    <text evidence="4">The sequence shown here is derived from an EMBL/GenBank/DDBJ whole genome shotgun (WGS) entry which is preliminary data.</text>
</comment>
<sequence>MVEDASIAFQLAIIQGRQLPVKGRGDSPDPFVSIYFNGKEYRTSVARRSLNPVWNEEFNFSVKASDFPLSIKLVCCSKDRIRKNYIGEVCLSTHHLVSGEFPKTWEQSEIEDFQLTDRRNKNRVENPGFIQVRYGFVTSEDAISDFVSWRPIWDAFAAQNLPVYTDLYQSFGITLPESNGYLSSPTEDFSETEKELTGRYLCSSVLLIAFV</sequence>
<dbReference type="SUPFAM" id="SSF49562">
    <property type="entry name" value="C2 domain (Calcium/lipid-binding domain, CaLB)"/>
    <property type="match status" value="1"/>
</dbReference>
<dbReference type="InterPro" id="IPR035892">
    <property type="entry name" value="C2_domain_sf"/>
</dbReference>